<accession>A0A1X7VW13</accession>
<dbReference type="InterPro" id="IPR019258">
    <property type="entry name" value="Mediator_Med4"/>
</dbReference>
<evidence type="ECO:0000313" key="12">
    <source>
        <dbReference type="Proteomes" id="UP000007879"/>
    </source>
</evidence>
<dbReference type="AlphaFoldDB" id="A0A1X7VW13"/>
<keyword evidence="5 8" id="KW-0804">Transcription</keyword>
<dbReference type="FunCoup" id="A0A1X7VW13">
    <property type="interactions" value="534"/>
</dbReference>
<evidence type="ECO:0000256" key="2">
    <source>
        <dbReference type="ARBA" id="ARBA00009626"/>
    </source>
</evidence>
<dbReference type="GO" id="GO:0070847">
    <property type="term" value="C:core mediator complex"/>
    <property type="evidence" value="ECO:0007669"/>
    <property type="project" value="TreeGrafter"/>
</dbReference>
<evidence type="ECO:0000256" key="3">
    <source>
        <dbReference type="ARBA" id="ARBA00020629"/>
    </source>
</evidence>
<organism evidence="11">
    <name type="scientific">Amphimedon queenslandica</name>
    <name type="common">Sponge</name>
    <dbReference type="NCBI Taxonomy" id="400682"/>
    <lineage>
        <taxon>Eukaryota</taxon>
        <taxon>Metazoa</taxon>
        <taxon>Porifera</taxon>
        <taxon>Demospongiae</taxon>
        <taxon>Heteroscleromorpha</taxon>
        <taxon>Haplosclerida</taxon>
        <taxon>Niphatidae</taxon>
        <taxon>Amphimedon</taxon>
    </lineage>
</organism>
<feature type="coiled-coil region" evidence="9">
    <location>
        <begin position="84"/>
        <end position="111"/>
    </location>
</feature>
<comment type="subcellular location">
    <subcellularLocation>
        <location evidence="1 8">Nucleus</location>
    </subcellularLocation>
</comment>
<proteinExistence type="inferred from homology"/>
<evidence type="ECO:0000256" key="7">
    <source>
        <dbReference type="ARBA" id="ARBA00031257"/>
    </source>
</evidence>
<evidence type="ECO:0000256" key="1">
    <source>
        <dbReference type="ARBA" id="ARBA00004123"/>
    </source>
</evidence>
<feature type="region of interest" description="Disordered" evidence="10">
    <location>
        <begin position="150"/>
        <end position="170"/>
    </location>
</feature>
<dbReference type="EnsemblMetazoa" id="XM_019994893.1">
    <property type="protein sequence ID" value="XP_019850452.1"/>
    <property type="gene ID" value="LOC105312287"/>
</dbReference>
<evidence type="ECO:0000256" key="6">
    <source>
        <dbReference type="ARBA" id="ARBA00023242"/>
    </source>
</evidence>
<feature type="compositionally biased region" description="Polar residues" evidence="10">
    <location>
        <begin position="236"/>
        <end position="247"/>
    </location>
</feature>
<dbReference type="PANTHER" id="PTHR13208">
    <property type="entry name" value="MEDIATOR OF RNA POLYMERASE II TRANSCRIPTION SUBUNIT 4"/>
    <property type="match status" value="1"/>
</dbReference>
<comment type="function">
    <text evidence="8">Component of the Mediator complex, a coactivator involved in the regulated transcription of nearly all RNA polymerase II-dependent genes. Mediator functions as a bridge to convey information from gene-specific regulatory proteins to the basal RNA polymerase II transcription machinery. Mediator is recruited to promoters by direct interactions with regulatory proteins and serves as a scaffold for the assembly of a functional preinitiation complex with RNA polymerase II and the general transcription factors.</text>
</comment>
<dbReference type="STRING" id="400682.A0A1X7VW13"/>
<evidence type="ECO:0000313" key="11">
    <source>
        <dbReference type="EnsemblMetazoa" id="Aqu2.1.43593_001"/>
    </source>
</evidence>
<dbReference type="InParanoid" id="A0A1X7VW13"/>
<protein>
    <recommendedName>
        <fullName evidence="3 8">Mediator of RNA polymerase II transcription subunit 4</fullName>
    </recommendedName>
    <alternativeName>
        <fullName evidence="7 8">Mediator complex subunit 4</fullName>
    </alternativeName>
</protein>
<reference evidence="12" key="1">
    <citation type="journal article" date="2010" name="Nature">
        <title>The Amphimedon queenslandica genome and the evolution of animal complexity.</title>
        <authorList>
            <person name="Srivastava M."/>
            <person name="Simakov O."/>
            <person name="Chapman J."/>
            <person name="Fahey B."/>
            <person name="Gauthier M.E."/>
            <person name="Mitros T."/>
            <person name="Richards G.S."/>
            <person name="Conaco C."/>
            <person name="Dacre M."/>
            <person name="Hellsten U."/>
            <person name="Larroux C."/>
            <person name="Putnam N.H."/>
            <person name="Stanke M."/>
            <person name="Adamska M."/>
            <person name="Darling A."/>
            <person name="Degnan S.M."/>
            <person name="Oakley T.H."/>
            <person name="Plachetzki D.C."/>
            <person name="Zhai Y."/>
            <person name="Adamski M."/>
            <person name="Calcino A."/>
            <person name="Cummins S.F."/>
            <person name="Goodstein D.M."/>
            <person name="Harris C."/>
            <person name="Jackson D.J."/>
            <person name="Leys S.P."/>
            <person name="Shu S."/>
            <person name="Woodcroft B.J."/>
            <person name="Vervoort M."/>
            <person name="Kosik K.S."/>
            <person name="Manning G."/>
            <person name="Degnan B.M."/>
            <person name="Rokhsar D.S."/>
        </authorList>
    </citation>
    <scope>NUCLEOTIDE SEQUENCE [LARGE SCALE GENOMIC DNA]</scope>
</reference>
<dbReference type="KEGG" id="aqu:105312287"/>
<dbReference type="EnsemblMetazoa" id="Aqu2.1.43593_001">
    <property type="protein sequence ID" value="Aqu2.1.43593_001"/>
    <property type="gene ID" value="Aqu2.1.43593"/>
</dbReference>
<gene>
    <name evidence="8" type="primary">MED4</name>
    <name evidence="11" type="synonym">105312287</name>
</gene>
<dbReference type="Proteomes" id="UP000007879">
    <property type="component" value="Unassembled WGS sequence"/>
</dbReference>
<evidence type="ECO:0000256" key="9">
    <source>
        <dbReference type="SAM" id="Coils"/>
    </source>
</evidence>
<name>A0A1X7VW13_AMPQE</name>
<keyword evidence="9" id="KW-0175">Coiled coil</keyword>
<evidence type="ECO:0000256" key="10">
    <source>
        <dbReference type="SAM" id="MobiDB-lite"/>
    </source>
</evidence>
<dbReference type="Pfam" id="PF10018">
    <property type="entry name" value="Med4"/>
    <property type="match status" value="1"/>
</dbReference>
<keyword evidence="8" id="KW-0010">Activator</keyword>
<dbReference type="GO" id="GO:0006357">
    <property type="term" value="P:regulation of transcription by RNA polymerase II"/>
    <property type="evidence" value="ECO:0007669"/>
    <property type="project" value="InterPro"/>
</dbReference>
<evidence type="ECO:0000256" key="5">
    <source>
        <dbReference type="ARBA" id="ARBA00023163"/>
    </source>
</evidence>
<dbReference type="eggNOG" id="KOG4552">
    <property type="taxonomic scope" value="Eukaryota"/>
</dbReference>
<comment type="similarity">
    <text evidence="2 8">Belongs to the Mediator complex subunit 4 family.</text>
</comment>
<dbReference type="PANTHER" id="PTHR13208:SF2">
    <property type="entry name" value="MEDIATOR OF RNA POLYMERASE II TRANSCRIPTION SUBUNIT 4"/>
    <property type="match status" value="1"/>
</dbReference>
<sequence>METNEPLKTQLHSKLNDFSSLTRTLLELINSDKPNVSIGGGPAKTGETGEMTLSGVLDKLIDRDKEIQALVETAIQMRGRQRDIDWFENQIDMRKNDLEDLQNRLYDAEKLLELTVHQGKQKLDSIEKAQQGAVSPEKLIHYAHKISQASTAVSPVGWQPSDPRRPYPQDTEMRAGILCRLSTSGKLTPDDPPGDSKPAIGGSSIGMNQNNNQSNAVIKDQQQQPNSVLDQEPMSEDTSLSSSDEGM</sequence>
<comment type="subunit">
    <text evidence="8">Component of the Mediator complex.</text>
</comment>
<dbReference type="OrthoDB" id="1929813at2759"/>
<keyword evidence="6 8" id="KW-0539">Nucleus</keyword>
<evidence type="ECO:0000256" key="8">
    <source>
        <dbReference type="RuleBase" id="RU364141"/>
    </source>
</evidence>
<keyword evidence="4 8" id="KW-0805">Transcription regulation</keyword>
<keyword evidence="12" id="KW-1185">Reference proteome</keyword>
<dbReference type="GO" id="GO:0016592">
    <property type="term" value="C:mediator complex"/>
    <property type="evidence" value="ECO:0007669"/>
    <property type="project" value="InterPro"/>
</dbReference>
<feature type="region of interest" description="Disordered" evidence="10">
    <location>
        <begin position="183"/>
        <end position="247"/>
    </location>
</feature>
<dbReference type="GO" id="GO:0003712">
    <property type="term" value="F:transcription coregulator activity"/>
    <property type="evidence" value="ECO:0007669"/>
    <property type="project" value="InterPro"/>
</dbReference>
<evidence type="ECO:0000256" key="4">
    <source>
        <dbReference type="ARBA" id="ARBA00023015"/>
    </source>
</evidence>
<feature type="compositionally biased region" description="Polar residues" evidence="10">
    <location>
        <begin position="205"/>
        <end position="229"/>
    </location>
</feature>
<reference evidence="11" key="2">
    <citation type="submission" date="2017-05" db="UniProtKB">
        <authorList>
            <consortium name="EnsemblMetazoa"/>
        </authorList>
    </citation>
    <scope>IDENTIFICATION</scope>
</reference>